<dbReference type="EMBL" id="LNIX01000021">
    <property type="protein sequence ID" value="OXA43742.1"/>
    <property type="molecule type" value="Genomic_DNA"/>
</dbReference>
<feature type="signal peptide" evidence="1">
    <location>
        <begin position="1"/>
        <end position="24"/>
    </location>
</feature>
<sequence>MLVCQRVLAVPLLPLGIILHGTGAARLLQTGSPCVSEIVSLEEQINFHSLIFVGLTSHNYFAYLLSRTDYIGTLNGQKLHISEIFLIVLRKKHFFWQTLEESSEGGFTCVKLISTAYMHPLCHLFGWKDESGLFPLQQEAKKRFISSIYFDFSDLINIVDNGFTVRDCSTVFPAGSPNLSKRNKVARNRLGCEGDEKMLVEQLPHDTDFPLLADRVEEMRIPCIVSLRDFMLVSGQGTRGGGEKSFGESVSQIVPPCETHQLCGEGVEKRCSVVVVGLVNQ</sequence>
<gene>
    <name evidence="2" type="ORF">Fcan01_21452</name>
</gene>
<keyword evidence="1" id="KW-0732">Signal</keyword>
<proteinExistence type="predicted"/>
<protein>
    <submittedName>
        <fullName evidence="2">Uncharacterized protein</fullName>
    </submittedName>
</protein>
<evidence type="ECO:0000256" key="1">
    <source>
        <dbReference type="SAM" id="SignalP"/>
    </source>
</evidence>
<evidence type="ECO:0000313" key="3">
    <source>
        <dbReference type="Proteomes" id="UP000198287"/>
    </source>
</evidence>
<dbReference type="AlphaFoldDB" id="A0A226DDV1"/>
<name>A0A226DDV1_FOLCA</name>
<accession>A0A226DDV1</accession>
<comment type="caution">
    <text evidence="2">The sequence shown here is derived from an EMBL/GenBank/DDBJ whole genome shotgun (WGS) entry which is preliminary data.</text>
</comment>
<keyword evidence="3" id="KW-1185">Reference proteome</keyword>
<dbReference type="Proteomes" id="UP000198287">
    <property type="component" value="Unassembled WGS sequence"/>
</dbReference>
<evidence type="ECO:0000313" key="2">
    <source>
        <dbReference type="EMBL" id="OXA43742.1"/>
    </source>
</evidence>
<organism evidence="2 3">
    <name type="scientific">Folsomia candida</name>
    <name type="common">Springtail</name>
    <dbReference type="NCBI Taxonomy" id="158441"/>
    <lineage>
        <taxon>Eukaryota</taxon>
        <taxon>Metazoa</taxon>
        <taxon>Ecdysozoa</taxon>
        <taxon>Arthropoda</taxon>
        <taxon>Hexapoda</taxon>
        <taxon>Collembola</taxon>
        <taxon>Entomobryomorpha</taxon>
        <taxon>Isotomoidea</taxon>
        <taxon>Isotomidae</taxon>
        <taxon>Proisotominae</taxon>
        <taxon>Folsomia</taxon>
    </lineage>
</organism>
<reference evidence="2 3" key="1">
    <citation type="submission" date="2015-12" db="EMBL/GenBank/DDBJ databases">
        <title>The genome of Folsomia candida.</title>
        <authorList>
            <person name="Faddeeva A."/>
            <person name="Derks M.F."/>
            <person name="Anvar Y."/>
            <person name="Smit S."/>
            <person name="Van Straalen N."/>
            <person name="Roelofs D."/>
        </authorList>
    </citation>
    <scope>NUCLEOTIDE SEQUENCE [LARGE SCALE GENOMIC DNA]</scope>
    <source>
        <strain evidence="2 3">VU population</strain>
        <tissue evidence="2">Whole body</tissue>
    </source>
</reference>
<feature type="chain" id="PRO_5012488721" evidence="1">
    <location>
        <begin position="25"/>
        <end position="281"/>
    </location>
</feature>